<reference evidence="2" key="1">
    <citation type="submission" date="2015-11" db="EMBL/GenBank/DDBJ databases">
        <authorList>
            <person name="Zhang Y."/>
            <person name="Guo Z."/>
        </authorList>
    </citation>
    <scope>NUCLEOTIDE SEQUENCE</scope>
    <source>
        <strain evidence="2">BN30871</strain>
    </source>
</reference>
<protein>
    <submittedName>
        <fullName evidence="2">Uncharacterized protein</fullName>
    </submittedName>
</protein>
<dbReference type="AlphaFoldDB" id="A0A0S4XNI8"/>
<accession>A0A0S4XNI8</accession>
<name>A0A0S4XNI8_9BACT</name>
<keyword evidence="1" id="KW-1133">Transmembrane helix</keyword>
<evidence type="ECO:0000313" key="2">
    <source>
        <dbReference type="EMBL" id="CUV65851.1"/>
    </source>
</evidence>
<gene>
    <name evidence="2" type="ORF">BN3087_480003</name>
</gene>
<sequence length="203" mass="23418">MNINKPTRYILITIKYILIIVPLLYLAKIGLMIAFYKYNEHPNINPNPTDKLKIYGKTSFGQECKLLFHTTYIPNNSLGFINSERDKVPATIKQDGTYEATIYKDHFKQMFSTWKMVNFYPEFQCPGYTQGGVAMLNLSDKSKLTKRQINCTQEDNERLGKRVTCAVGNTHSVGFEEVSNSQKELEVDFVDKGLNAPYYELMR</sequence>
<evidence type="ECO:0000256" key="1">
    <source>
        <dbReference type="SAM" id="Phobius"/>
    </source>
</evidence>
<proteinExistence type="predicted"/>
<feature type="transmembrane region" description="Helical" evidence="1">
    <location>
        <begin position="12"/>
        <end position="36"/>
    </location>
</feature>
<keyword evidence="1" id="KW-0812">Transmembrane</keyword>
<organism evidence="2">
    <name type="scientific">Sulfurovum sp. enrichment culture clone C5</name>
    <dbReference type="NCBI Taxonomy" id="497650"/>
    <lineage>
        <taxon>Bacteria</taxon>
        <taxon>Pseudomonadati</taxon>
        <taxon>Campylobacterota</taxon>
        <taxon>Epsilonproteobacteria</taxon>
        <taxon>Campylobacterales</taxon>
        <taxon>Sulfurovaceae</taxon>
        <taxon>Sulfurovum</taxon>
        <taxon>environmental samples</taxon>
    </lineage>
</organism>
<dbReference type="EMBL" id="FAXN01000049">
    <property type="protein sequence ID" value="CUV65851.1"/>
    <property type="molecule type" value="Genomic_DNA"/>
</dbReference>
<keyword evidence="1" id="KW-0472">Membrane</keyword>